<accession>A0A1J1HUJ2</accession>
<dbReference type="Proteomes" id="UP000183832">
    <property type="component" value="Unassembled WGS sequence"/>
</dbReference>
<dbReference type="AlphaFoldDB" id="A0A1J1HUJ2"/>
<keyword evidence="2" id="KW-1185">Reference proteome</keyword>
<reference evidence="1 2" key="1">
    <citation type="submission" date="2015-04" db="EMBL/GenBank/DDBJ databases">
        <authorList>
            <person name="Syromyatnikov M.Y."/>
            <person name="Popov V.N."/>
        </authorList>
    </citation>
    <scope>NUCLEOTIDE SEQUENCE [LARGE SCALE GENOMIC DNA]</scope>
</reference>
<protein>
    <submittedName>
        <fullName evidence="1">CLUMA_CG003507, isoform A</fullName>
    </submittedName>
</protein>
<evidence type="ECO:0000313" key="2">
    <source>
        <dbReference type="Proteomes" id="UP000183832"/>
    </source>
</evidence>
<organism evidence="1 2">
    <name type="scientific">Clunio marinus</name>
    <dbReference type="NCBI Taxonomy" id="568069"/>
    <lineage>
        <taxon>Eukaryota</taxon>
        <taxon>Metazoa</taxon>
        <taxon>Ecdysozoa</taxon>
        <taxon>Arthropoda</taxon>
        <taxon>Hexapoda</taxon>
        <taxon>Insecta</taxon>
        <taxon>Pterygota</taxon>
        <taxon>Neoptera</taxon>
        <taxon>Endopterygota</taxon>
        <taxon>Diptera</taxon>
        <taxon>Nematocera</taxon>
        <taxon>Chironomoidea</taxon>
        <taxon>Chironomidae</taxon>
        <taxon>Clunio</taxon>
    </lineage>
</organism>
<sequence>MIDNDLFSRSASESNGAVHLILITNFKEIETCMPNLNVQQKSQNKNKKISINELRLKAHKLYLALTSKKLDILPPTLQCQLPSGFIESSKW</sequence>
<proteinExistence type="predicted"/>
<name>A0A1J1HUJ2_9DIPT</name>
<evidence type="ECO:0000313" key="1">
    <source>
        <dbReference type="EMBL" id="CRK89825.1"/>
    </source>
</evidence>
<dbReference type="EMBL" id="CVRI01000014">
    <property type="protein sequence ID" value="CRK89825.1"/>
    <property type="molecule type" value="Genomic_DNA"/>
</dbReference>
<gene>
    <name evidence="1" type="ORF">CLUMA_CG003507</name>
</gene>